<dbReference type="Pfam" id="PF12937">
    <property type="entry name" value="F-box-like"/>
    <property type="match status" value="1"/>
</dbReference>
<dbReference type="PANTHER" id="PTHR44019:SF8">
    <property type="entry name" value="POC1 CENTRIOLAR PROTEIN HOMOLOG"/>
    <property type="match status" value="1"/>
</dbReference>
<dbReference type="SUPFAM" id="SSF50998">
    <property type="entry name" value="Quinoprotein alcohol dehydrogenase-like"/>
    <property type="match status" value="1"/>
</dbReference>
<dbReference type="InterPro" id="IPR036047">
    <property type="entry name" value="F-box-like_dom_sf"/>
</dbReference>
<evidence type="ECO:0000259" key="5">
    <source>
        <dbReference type="PROSITE" id="PS50181"/>
    </source>
</evidence>
<evidence type="ECO:0000256" key="3">
    <source>
        <dbReference type="PROSITE-ProRule" id="PRU00221"/>
    </source>
</evidence>
<feature type="region of interest" description="Disordered" evidence="4">
    <location>
        <begin position="1"/>
        <end position="23"/>
    </location>
</feature>
<dbReference type="Gene3D" id="1.20.1280.50">
    <property type="match status" value="1"/>
</dbReference>
<dbReference type="SUPFAM" id="SSF81383">
    <property type="entry name" value="F-box domain"/>
    <property type="match status" value="1"/>
</dbReference>
<gene>
    <name evidence="6" type="ORF">HK105_203635</name>
</gene>
<evidence type="ECO:0000256" key="1">
    <source>
        <dbReference type="ARBA" id="ARBA00022574"/>
    </source>
</evidence>
<reference evidence="6 7" key="1">
    <citation type="submission" date="2023-09" db="EMBL/GenBank/DDBJ databases">
        <title>Pangenome analysis of Batrachochytrium dendrobatidis and related Chytrids.</title>
        <authorList>
            <person name="Yacoub M.N."/>
            <person name="Stajich J.E."/>
            <person name="James T.Y."/>
        </authorList>
    </citation>
    <scope>NUCLEOTIDE SEQUENCE [LARGE SCALE GENOMIC DNA]</scope>
    <source>
        <strain evidence="6 7">JEL0888</strain>
    </source>
</reference>
<name>A0ABR4NBE1_9FUNG</name>
<dbReference type="InterPro" id="IPR001810">
    <property type="entry name" value="F-box_dom"/>
</dbReference>
<feature type="region of interest" description="Disordered" evidence="4">
    <location>
        <begin position="469"/>
        <end position="537"/>
    </location>
</feature>
<evidence type="ECO:0000313" key="6">
    <source>
        <dbReference type="EMBL" id="KAL2916856.1"/>
    </source>
</evidence>
<feature type="compositionally biased region" description="Low complexity" evidence="4">
    <location>
        <begin position="1"/>
        <end position="21"/>
    </location>
</feature>
<dbReference type="InterPro" id="IPR001680">
    <property type="entry name" value="WD40_rpt"/>
</dbReference>
<dbReference type="PANTHER" id="PTHR44019">
    <property type="entry name" value="WD REPEAT-CONTAINING PROTEIN 55"/>
    <property type="match status" value="1"/>
</dbReference>
<organism evidence="6 7">
    <name type="scientific">Polyrhizophydium stewartii</name>
    <dbReference type="NCBI Taxonomy" id="2732419"/>
    <lineage>
        <taxon>Eukaryota</taxon>
        <taxon>Fungi</taxon>
        <taxon>Fungi incertae sedis</taxon>
        <taxon>Chytridiomycota</taxon>
        <taxon>Chytridiomycota incertae sedis</taxon>
        <taxon>Chytridiomycetes</taxon>
        <taxon>Rhizophydiales</taxon>
        <taxon>Rhizophydiales incertae sedis</taxon>
        <taxon>Polyrhizophydium</taxon>
    </lineage>
</organism>
<dbReference type="SMART" id="SM00256">
    <property type="entry name" value="FBOX"/>
    <property type="match status" value="1"/>
</dbReference>
<evidence type="ECO:0000256" key="2">
    <source>
        <dbReference type="ARBA" id="ARBA00022737"/>
    </source>
</evidence>
<comment type="caution">
    <text evidence="6">The sequence shown here is derived from an EMBL/GenBank/DDBJ whole genome shotgun (WGS) entry which is preliminary data.</text>
</comment>
<dbReference type="InterPro" id="IPR050505">
    <property type="entry name" value="WDR55/POC1"/>
</dbReference>
<dbReference type="EMBL" id="JADGIZ020000014">
    <property type="protein sequence ID" value="KAL2916856.1"/>
    <property type="molecule type" value="Genomic_DNA"/>
</dbReference>
<feature type="repeat" description="WD" evidence="3">
    <location>
        <begin position="261"/>
        <end position="286"/>
    </location>
</feature>
<dbReference type="PROSITE" id="PS50181">
    <property type="entry name" value="FBOX"/>
    <property type="match status" value="1"/>
</dbReference>
<dbReference type="Gene3D" id="2.130.10.10">
    <property type="entry name" value="YVTN repeat-like/Quinoprotein amine dehydrogenase"/>
    <property type="match status" value="1"/>
</dbReference>
<accession>A0ABR4NBE1</accession>
<evidence type="ECO:0000313" key="7">
    <source>
        <dbReference type="Proteomes" id="UP001527925"/>
    </source>
</evidence>
<keyword evidence="2" id="KW-0677">Repeat</keyword>
<dbReference type="InterPro" id="IPR015943">
    <property type="entry name" value="WD40/YVTN_repeat-like_dom_sf"/>
</dbReference>
<dbReference type="InterPro" id="IPR011047">
    <property type="entry name" value="Quinoprotein_ADH-like_sf"/>
</dbReference>
<dbReference type="PROSITE" id="PS50082">
    <property type="entry name" value="WD_REPEATS_2"/>
    <property type="match status" value="1"/>
</dbReference>
<dbReference type="SMART" id="SM00320">
    <property type="entry name" value="WD40"/>
    <property type="match status" value="3"/>
</dbReference>
<dbReference type="Proteomes" id="UP001527925">
    <property type="component" value="Unassembled WGS sequence"/>
</dbReference>
<proteinExistence type="predicted"/>
<feature type="domain" description="F-box" evidence="5">
    <location>
        <begin position="21"/>
        <end position="67"/>
    </location>
</feature>
<keyword evidence="1 3" id="KW-0853">WD repeat</keyword>
<protein>
    <recommendedName>
        <fullName evidence="5">F-box domain-containing protein</fullName>
    </recommendedName>
</protein>
<sequence length="537" mass="57356">MPPAAAAASAATDGGTDAAARPRPRRLPDELVLRVLWWLPPADLAAAARTCRQFNLVASDPALWLRLLRARQDRPQLPPPQMMLNEATFHHQTPSVARIDWRAHYRWRYSDLAPVVFGTSAEDRHRGVVWRAMPLAPAQQTIATVSSDATVKYWRPSDTAPDSLYLCANTVDLTDASPPSAHGGVASRGTADPGRFATMGIGTVGATAACAVFGQRLFTSWAGRVHERDLETGALISSAKLHGKSVTSIAGWAAATGSDGGQTVLTASADSFVKLWDTRAHSTVPACKLDGCVLSVVADAASQSAVCGGRFKNLSAIDMRQFKLRQAVFTATECHDLTRTPTGLLSAGGRRNFGVIDEWLLDASQGLVRMRRAFLPNHRLFVAGLGGGELGRIVTCGWDGRIHLLDREQLRAERALVLDSSFAFTSVCVTPSLLVGCHTSGLVGFRPDRLCSQGEPAVMDDVRAACSAVMQRRRQSAPSREHEGSPDAPTDSDSDSDDSGGPSRGPTGTVPSSVRPRARGLMDPFGLFGVTLQPPLA</sequence>
<evidence type="ECO:0000256" key="4">
    <source>
        <dbReference type="SAM" id="MobiDB-lite"/>
    </source>
</evidence>
<dbReference type="Pfam" id="PF00400">
    <property type="entry name" value="WD40"/>
    <property type="match status" value="1"/>
</dbReference>
<keyword evidence="7" id="KW-1185">Reference proteome</keyword>
<feature type="compositionally biased region" description="Low complexity" evidence="4">
    <location>
        <begin position="499"/>
        <end position="513"/>
    </location>
</feature>